<dbReference type="PROSITE" id="PS51257">
    <property type="entry name" value="PROKAR_LIPOPROTEIN"/>
    <property type="match status" value="1"/>
</dbReference>
<gene>
    <name evidence="2" type="ORF">ABS766_10565</name>
</gene>
<organism evidence="2 3">
    <name type="scientific">Flavobacterium rhizosphaerae</name>
    <dbReference type="NCBI Taxonomy" id="3163298"/>
    <lineage>
        <taxon>Bacteria</taxon>
        <taxon>Pseudomonadati</taxon>
        <taxon>Bacteroidota</taxon>
        <taxon>Flavobacteriia</taxon>
        <taxon>Flavobacteriales</taxon>
        <taxon>Flavobacteriaceae</taxon>
        <taxon>Flavobacterium</taxon>
    </lineage>
</organism>
<feature type="signal peptide" evidence="1">
    <location>
        <begin position="1"/>
        <end position="22"/>
    </location>
</feature>
<comment type="caution">
    <text evidence="2">The sequence shown here is derived from an EMBL/GenBank/DDBJ whole genome shotgun (WGS) entry which is preliminary data.</text>
</comment>
<feature type="chain" id="PRO_5046245543" description="Lipoprotein" evidence="1">
    <location>
        <begin position="23"/>
        <end position="256"/>
    </location>
</feature>
<protein>
    <recommendedName>
        <fullName evidence="4">Lipoprotein</fullName>
    </recommendedName>
</protein>
<keyword evidence="1" id="KW-0732">Signal</keyword>
<evidence type="ECO:0008006" key="4">
    <source>
        <dbReference type="Google" id="ProtNLM"/>
    </source>
</evidence>
<dbReference type="Proteomes" id="UP001629156">
    <property type="component" value="Unassembled WGS sequence"/>
</dbReference>
<accession>A0ABW8YX16</accession>
<reference evidence="2 3" key="1">
    <citation type="submission" date="2024-06" db="EMBL/GenBank/DDBJ databases">
        <authorList>
            <person name="Kaempfer P."/>
            <person name="Viver T."/>
        </authorList>
    </citation>
    <scope>NUCLEOTIDE SEQUENCE [LARGE SCALE GENOMIC DNA]</scope>
    <source>
        <strain evidence="2 3">ST-119</strain>
    </source>
</reference>
<dbReference type="EMBL" id="JBELPZ010000009">
    <property type="protein sequence ID" value="MFL9844859.1"/>
    <property type="molecule type" value="Genomic_DNA"/>
</dbReference>
<evidence type="ECO:0000256" key="1">
    <source>
        <dbReference type="SAM" id="SignalP"/>
    </source>
</evidence>
<proteinExistence type="predicted"/>
<evidence type="ECO:0000313" key="2">
    <source>
        <dbReference type="EMBL" id="MFL9844859.1"/>
    </source>
</evidence>
<name>A0ABW8YX16_9FLAO</name>
<evidence type="ECO:0000313" key="3">
    <source>
        <dbReference type="Proteomes" id="UP001629156"/>
    </source>
</evidence>
<dbReference type="RefSeq" id="WP_408085114.1">
    <property type="nucleotide sequence ID" value="NZ_JBELPZ010000009.1"/>
</dbReference>
<sequence>MKNMFKLLFVFAFAIILFTGCNDDLTPVYEEQYPGKIVIRGYNALTDSLQVTANGELLEINNELAFTGTISKDYQFVFYNNQAETISILNKQTGEVLTSYTFTSGNISDTLSFYYNDGIFLNDVLSYKPGVLSATGRTGYRFIFPTLNRYSNSGYNGALDAIIKKVNGEVLGVAENITKESFSTFVEFAYAPPPIINIELVKHGTTEPYITGQPVVVQLVMQNNKSGLIVLNETANENGAFSGVDATINLVDYFNY</sequence>
<keyword evidence="3" id="KW-1185">Reference proteome</keyword>